<feature type="region of interest" description="Disordered" evidence="3">
    <location>
        <begin position="532"/>
        <end position="555"/>
    </location>
</feature>
<feature type="compositionally biased region" description="Pro residues" evidence="3">
    <location>
        <begin position="543"/>
        <end position="553"/>
    </location>
</feature>
<feature type="region of interest" description="Disordered" evidence="3">
    <location>
        <begin position="641"/>
        <end position="693"/>
    </location>
</feature>
<feature type="compositionally biased region" description="Basic and acidic residues" evidence="3">
    <location>
        <begin position="641"/>
        <end position="655"/>
    </location>
</feature>
<evidence type="ECO:0000313" key="5">
    <source>
        <dbReference type="Proteomes" id="UP000310200"/>
    </source>
</evidence>
<evidence type="ECO:0000256" key="1">
    <source>
        <dbReference type="ARBA" id="ARBA00010597"/>
    </source>
</evidence>
<dbReference type="InterPro" id="IPR029021">
    <property type="entry name" value="Prot-tyrosine_phosphatase-like"/>
</dbReference>
<dbReference type="PRINTS" id="PR02065">
    <property type="entry name" value="PROTEINDPCD"/>
</dbReference>
<keyword evidence="5" id="KW-1185">Reference proteome</keyword>
<accession>A0A4S2KTD1</accession>
<name>A0A4S2KTD1_9HYME</name>
<comment type="caution">
    <text evidence="4">The sequence shown here is derived from an EMBL/GenBank/DDBJ whole genome shotgun (WGS) entry which is preliminary data.</text>
</comment>
<dbReference type="Gene3D" id="3.90.190.10">
    <property type="entry name" value="Protein tyrosine phosphatase superfamily"/>
    <property type="match status" value="1"/>
</dbReference>
<dbReference type="EMBL" id="QBLH01001727">
    <property type="protein sequence ID" value="TGZ51277.1"/>
    <property type="molecule type" value="Genomic_DNA"/>
</dbReference>
<proteinExistence type="inferred from homology"/>
<dbReference type="SUPFAM" id="SSF52799">
    <property type="entry name" value="(Phosphotyrosine protein) phosphatases II"/>
    <property type="match status" value="1"/>
</dbReference>
<protein>
    <recommendedName>
        <fullName evidence="2">Protein DPCD</fullName>
    </recommendedName>
</protein>
<evidence type="ECO:0000256" key="3">
    <source>
        <dbReference type="SAM" id="MobiDB-lite"/>
    </source>
</evidence>
<gene>
    <name evidence="4" type="ORF">DBV15_07798</name>
</gene>
<sequence>MTSKSWLKIIQDARKTAVIEDGKRKVHFLLEDGKEMVEEYNTDTNVVVRRAWKEKNNFGTNVGWTVEVGDPELKQSNIEIYGIEESSNAPFITRRITKTSLEWRIRNLPYPESVYSITAEQDGTMTVRTSNKKYFKKLKIPDLERIGLKPEQQRISFRHQYNTLIITYKKPPQLLDVEKKVLNTVLELNTESKDVQCPTIERSIDRSASSIPRECVWCDGDTVVLRKLRFKTFKFRVLCRPFRVKISERAGNMTNSVPDRWLEYKAFGDVIKGTKILAFKVPLKDAIAKNLQPEQRFTTAKLLQAFPHLKYIVDLTNTYRYYDKKEFTNAGIKYEKIAIPGRKIPTRDIIEKFFKVMDDFTSTCGEAFGEARGYPVERDIYLTALQEVQRGEKIDTSKVVLTPDSIGVVATSRKITSKMRSLLKNSAGRPMGPPKFPMSRRGFANGGPYAPQRFGIAGPPPGFGPMPPPPPGMPPIPPMSPPLYGPRPFRYGPPPMRQAMPPTPLPGPGGFPHPGFPPRMPVPPRMAGLPRLPASPAARLPPMKMPPPPPPPSRTIKQQLQAQKKQQIRNGIMERAVNIRLRRNGPASSRIIPKARKEQDFTVDTFEENLLTTTIVAQPRRQTRGRFNQVKHTLDLNVREIEKKTDREREKERRGTMTTNDDDEKREVERSSPFSPRSRLTGDNPKVTSGAGYWRHGKQSSIAIVGRNRARETTVSPGSPVPISQLDIRFIDIFSQSFERLYLLLYNVVYLAFVHRCCTRDYPPCFGLRRTLVDQIGGG</sequence>
<dbReference type="Pfam" id="PF14913">
    <property type="entry name" value="DPCD"/>
    <property type="match status" value="1"/>
</dbReference>
<dbReference type="PANTHER" id="PTHR31921:SF1">
    <property type="entry name" value="PROTEIN DPCD"/>
    <property type="match status" value="1"/>
</dbReference>
<comment type="similarity">
    <text evidence="1">Belongs to the DPCD family.</text>
</comment>
<reference evidence="4 5" key="1">
    <citation type="journal article" date="2019" name="Philos. Trans. R. Soc. Lond., B, Biol. Sci.">
        <title>Ant behaviour and brain gene expression of defending hosts depend on the ecological success of the intruding social parasite.</title>
        <authorList>
            <person name="Kaur R."/>
            <person name="Stoldt M."/>
            <person name="Jongepier E."/>
            <person name="Feldmeyer B."/>
            <person name="Menzel F."/>
            <person name="Bornberg-Bauer E."/>
            <person name="Foitzik S."/>
        </authorList>
    </citation>
    <scope>NUCLEOTIDE SEQUENCE [LARGE SCALE GENOMIC DNA]</scope>
    <source>
        <tissue evidence="4">Whole body</tissue>
    </source>
</reference>
<dbReference type="InterPro" id="IPR026224">
    <property type="entry name" value="DPCD"/>
</dbReference>
<evidence type="ECO:0000256" key="2">
    <source>
        <dbReference type="ARBA" id="ARBA00020330"/>
    </source>
</evidence>
<organism evidence="4 5">
    <name type="scientific">Temnothorax longispinosus</name>
    <dbReference type="NCBI Taxonomy" id="300112"/>
    <lineage>
        <taxon>Eukaryota</taxon>
        <taxon>Metazoa</taxon>
        <taxon>Ecdysozoa</taxon>
        <taxon>Arthropoda</taxon>
        <taxon>Hexapoda</taxon>
        <taxon>Insecta</taxon>
        <taxon>Pterygota</taxon>
        <taxon>Neoptera</taxon>
        <taxon>Endopterygota</taxon>
        <taxon>Hymenoptera</taxon>
        <taxon>Apocrita</taxon>
        <taxon>Aculeata</taxon>
        <taxon>Formicoidea</taxon>
        <taxon>Formicidae</taxon>
        <taxon>Myrmicinae</taxon>
        <taxon>Temnothorax</taxon>
    </lineage>
</organism>
<dbReference type="AlphaFoldDB" id="A0A4S2KTD1"/>
<evidence type="ECO:0000313" key="4">
    <source>
        <dbReference type="EMBL" id="TGZ51277.1"/>
    </source>
</evidence>
<dbReference type="PANTHER" id="PTHR31921">
    <property type="entry name" value="PROTEIN DPCD"/>
    <property type="match status" value="1"/>
</dbReference>
<feature type="compositionally biased region" description="Low complexity" evidence="3">
    <location>
        <begin position="532"/>
        <end position="542"/>
    </location>
</feature>
<dbReference type="Proteomes" id="UP000310200">
    <property type="component" value="Unassembled WGS sequence"/>
</dbReference>